<feature type="transmembrane region" description="Helical" evidence="9">
    <location>
        <begin position="337"/>
        <end position="358"/>
    </location>
</feature>
<feature type="transmembrane region" description="Helical" evidence="9">
    <location>
        <begin position="547"/>
        <end position="571"/>
    </location>
</feature>
<dbReference type="GO" id="GO:0012505">
    <property type="term" value="C:endomembrane system"/>
    <property type="evidence" value="ECO:0007669"/>
    <property type="project" value="UniProtKB-SubCell"/>
</dbReference>
<evidence type="ECO:0000256" key="5">
    <source>
        <dbReference type="ARBA" id="ARBA00022967"/>
    </source>
</evidence>
<feature type="transmembrane region" description="Helical" evidence="9">
    <location>
        <begin position="165"/>
        <end position="185"/>
    </location>
</feature>
<comment type="function">
    <text evidence="9">Sodium pump that utilizes the energy of pyrophosphate hydrolysis as the driving force for Na(+) movement across the membrane.</text>
</comment>
<name>A0A2H0V9V5_9BACT</name>
<evidence type="ECO:0000256" key="8">
    <source>
        <dbReference type="ARBA" id="ARBA00023136"/>
    </source>
</evidence>
<feature type="transmembrane region" description="Helical" evidence="9">
    <location>
        <begin position="703"/>
        <end position="721"/>
    </location>
</feature>
<feature type="transmembrane region" description="Helical" evidence="9">
    <location>
        <begin position="641"/>
        <end position="663"/>
    </location>
</feature>
<comment type="activity regulation">
    <text evidence="9">Requires K(+) for maximal activity.</text>
</comment>
<comment type="caution">
    <text evidence="10">The sequence shown here is derived from an EMBL/GenBank/DDBJ whole genome shotgun (WGS) entry which is preliminary data.</text>
</comment>
<feature type="transmembrane region" description="Helical" evidence="9">
    <location>
        <begin position="378"/>
        <end position="410"/>
    </location>
</feature>
<gene>
    <name evidence="9" type="primary">hppA</name>
    <name evidence="10" type="ORF">COT93_00225</name>
</gene>
<keyword evidence="9" id="KW-0630">Potassium</keyword>
<evidence type="ECO:0000313" key="10">
    <source>
        <dbReference type="EMBL" id="PIR95851.1"/>
    </source>
</evidence>
<keyword evidence="7 9" id="KW-0406">Ion transport</keyword>
<evidence type="ECO:0000256" key="4">
    <source>
        <dbReference type="ARBA" id="ARBA00022842"/>
    </source>
</evidence>
<comment type="caution">
    <text evidence="9">Lacks conserved residue(s) required for the propagation of feature annotation.</text>
</comment>
<keyword evidence="9" id="KW-0915">Sodium</keyword>
<feature type="transmembrane region" description="Helical" evidence="9">
    <location>
        <begin position="270"/>
        <end position="291"/>
    </location>
</feature>
<comment type="similarity">
    <text evidence="9">Belongs to the H(+)-translocating pyrophosphatase (TC 3.A.10) family. K(+)-stimulated subfamily.</text>
</comment>
<feature type="transmembrane region" description="Helical" evidence="9">
    <location>
        <begin position="57"/>
        <end position="76"/>
    </location>
</feature>
<proteinExistence type="inferred from homology"/>
<dbReference type="GO" id="GO:0009678">
    <property type="term" value="F:diphosphate hydrolysis-driven proton transmembrane transporter activity"/>
    <property type="evidence" value="ECO:0007669"/>
    <property type="project" value="UniProtKB-UniRule"/>
</dbReference>
<dbReference type="InterPro" id="IPR004131">
    <property type="entry name" value="PPase-energised_H-pump"/>
</dbReference>
<dbReference type="AlphaFoldDB" id="A0A2H0V9V5"/>
<sequence length="722" mass="75622">MISLFWLVPLAALTSLLFALIFYLQVKEGEDGNQKMKSIGIDISHGAMSYVKQQYKVVLLVFAFLAGLFAIAGYVYHIQSGWTWIAFLSGGFFSGLCGYLGMKTATMAAPKVTQATRKSLGHGFQIALRGGAVMGLIVTGFALLDISVWFLILNYFIESEPGMKLLIITTTMLTFGMGASTQAIFARLGGGIYTKAADIASDLIGKVEFGFREDDARNPAVIADNVGDNVGDVAGMGADLYESYVGSIIATSALGAAANMMVNGQLQMKYTILPMLIASLGIVASIIGVYIIKVLDGDNMKKLVRTMNNGIVASSIIVVILSFLLTYTLGIANWISLSLCVLVGIAVGIIIGEATNYFTSHANPPVRHIAESAKVSPATVIIAGLSVGMNSTFFSVLAIVGGMGLSYWLASDGQALNIPQGLYGIGIAAVGMLSTLGLTLATDAYGPIADNAGGNAEMSGLDPEVRERTDVLDAVGNTTAAIGKGFAIGSAALTAMALLASYIEELRIALLRGGQTIMNLPGEQFVQTAQASIIEFMKYYNVNIMNINLLIGLFVGSMLVMVFSGLCMKAVGNVAETLAMEIRRQFKNPLVLSGAEKPDSNQCITITTRGAQIAMILPASLGIIAPLAVGLILGVAGIMGLLAGCFSTGLVMAVFMANAGGAWDNAKKYIESQKGGKNSLAHKAAVIGDMVGDPFKDTVGPSINILMKIVAMVSIVTAGLVA</sequence>
<dbReference type="EC" id="7.2.3.1" evidence="9"/>
<keyword evidence="6 9" id="KW-1133">Transmembrane helix</keyword>
<feature type="transmembrane region" description="Helical" evidence="9">
    <location>
        <begin position="126"/>
        <end position="153"/>
    </location>
</feature>
<comment type="subunit">
    <text evidence="9">Homodimer.</text>
</comment>
<keyword evidence="9" id="KW-1003">Cell membrane</keyword>
<comment type="cofactor">
    <cofactor evidence="9">
        <name>Mg(2+)</name>
        <dbReference type="ChEBI" id="CHEBI:18420"/>
    </cofactor>
</comment>
<protein>
    <recommendedName>
        <fullName evidence="9">Putative K(+)-stimulated pyrophosphate-energized sodium pump</fullName>
        <ecNumber evidence="9">7.2.3.1</ecNumber>
    </recommendedName>
    <alternativeName>
        <fullName evidence="9">Membrane-bound sodium-translocating pyrophosphatase</fullName>
    </alternativeName>
    <alternativeName>
        <fullName evidence="9">Pyrophosphate-energized inorganic pyrophosphatase</fullName>
        <shortName evidence="9">Na(+)-PPase</shortName>
    </alternativeName>
</protein>
<accession>A0A2H0V9V5</accession>
<dbReference type="Pfam" id="PF03030">
    <property type="entry name" value="H_PPase"/>
    <property type="match status" value="1"/>
</dbReference>
<evidence type="ECO:0000313" key="11">
    <source>
        <dbReference type="Proteomes" id="UP000229972"/>
    </source>
</evidence>
<dbReference type="EMBL" id="PFAL01000003">
    <property type="protein sequence ID" value="PIR95851.1"/>
    <property type="molecule type" value="Genomic_DNA"/>
</dbReference>
<keyword evidence="2 9" id="KW-0813">Transport</keyword>
<feature type="transmembrane region" description="Helical" evidence="9">
    <location>
        <begin position="481"/>
        <end position="503"/>
    </location>
</feature>
<comment type="catalytic activity">
    <reaction evidence="9">
        <text>Na(+)(in) + diphosphate + H2O = Na(+)(out) + 2 phosphate + H(+)</text>
        <dbReference type="Rhea" id="RHEA:57884"/>
        <dbReference type="ChEBI" id="CHEBI:15377"/>
        <dbReference type="ChEBI" id="CHEBI:15378"/>
        <dbReference type="ChEBI" id="CHEBI:29101"/>
        <dbReference type="ChEBI" id="CHEBI:33019"/>
        <dbReference type="ChEBI" id="CHEBI:43474"/>
        <dbReference type="EC" id="7.2.3.1"/>
    </reaction>
</comment>
<dbReference type="PANTHER" id="PTHR31998">
    <property type="entry name" value="K(+)-INSENSITIVE PYROPHOSPHATE-ENERGIZED PROTON PUMP"/>
    <property type="match status" value="1"/>
</dbReference>
<dbReference type="GO" id="GO:0000287">
    <property type="term" value="F:magnesium ion binding"/>
    <property type="evidence" value="ECO:0007669"/>
    <property type="project" value="UniProtKB-UniRule"/>
</dbReference>
<dbReference type="GO" id="GO:0030955">
    <property type="term" value="F:potassium ion binding"/>
    <property type="evidence" value="ECO:0007669"/>
    <property type="project" value="UniProtKB-UniRule"/>
</dbReference>
<dbReference type="PIRSF" id="PIRSF001265">
    <property type="entry name" value="H+-PPase"/>
    <property type="match status" value="1"/>
</dbReference>
<dbReference type="GO" id="GO:0006814">
    <property type="term" value="P:sodium ion transport"/>
    <property type="evidence" value="ECO:0007669"/>
    <property type="project" value="UniProtKB-UniRule"/>
</dbReference>
<keyword evidence="4 9" id="KW-0460">Magnesium</keyword>
<feature type="transmembrane region" description="Helical" evidence="9">
    <location>
        <begin position="82"/>
        <end position="101"/>
    </location>
</feature>
<feature type="transmembrane region" description="Helical" evidence="9">
    <location>
        <begin position="613"/>
        <end position="634"/>
    </location>
</feature>
<comment type="subcellular location">
    <subcellularLocation>
        <location evidence="9">Cell membrane</location>
        <topology evidence="9">Multi-pass membrane protein</topology>
    </subcellularLocation>
    <subcellularLocation>
        <location evidence="1">Endomembrane system</location>
        <topology evidence="1">Multi-pass membrane protein</topology>
    </subcellularLocation>
</comment>
<dbReference type="HAMAP" id="MF_01129">
    <property type="entry name" value="PPase_energized_pump"/>
    <property type="match status" value="1"/>
</dbReference>
<dbReference type="GO" id="GO:0004427">
    <property type="term" value="F:inorganic diphosphate phosphatase activity"/>
    <property type="evidence" value="ECO:0007669"/>
    <property type="project" value="UniProtKB-UniRule"/>
</dbReference>
<reference evidence="11" key="1">
    <citation type="submission" date="2017-09" db="EMBL/GenBank/DDBJ databases">
        <title>Depth-based differentiation of microbial function through sediment-hosted aquifers and enrichment of novel symbionts in the deep terrestrial subsurface.</title>
        <authorList>
            <person name="Probst A.J."/>
            <person name="Ladd B."/>
            <person name="Jarett J.K."/>
            <person name="Geller-Mcgrath D.E."/>
            <person name="Sieber C.M.K."/>
            <person name="Emerson J.B."/>
            <person name="Anantharaman K."/>
            <person name="Thomas B.C."/>
            <person name="Malmstrom R."/>
            <person name="Stieglmeier M."/>
            <person name="Klingl A."/>
            <person name="Woyke T."/>
            <person name="Ryan C.M."/>
            <person name="Banfield J.F."/>
        </authorList>
    </citation>
    <scope>NUCLEOTIDE SEQUENCE [LARGE SCALE GENOMIC DNA]</scope>
</reference>
<feature type="site" description="Determinant of potassium dependence" evidence="9">
    <location>
        <position position="480"/>
    </location>
</feature>
<evidence type="ECO:0000256" key="3">
    <source>
        <dbReference type="ARBA" id="ARBA00022692"/>
    </source>
</evidence>
<evidence type="ECO:0000256" key="1">
    <source>
        <dbReference type="ARBA" id="ARBA00004127"/>
    </source>
</evidence>
<dbReference type="NCBIfam" id="TIGR01104">
    <property type="entry name" value="V_PPase"/>
    <property type="match status" value="1"/>
</dbReference>
<keyword evidence="5 9" id="KW-1278">Translocase</keyword>
<feature type="transmembrane region" description="Helical" evidence="9">
    <location>
        <begin position="311"/>
        <end position="330"/>
    </location>
</feature>
<evidence type="ECO:0000256" key="7">
    <source>
        <dbReference type="ARBA" id="ARBA00023065"/>
    </source>
</evidence>
<evidence type="ECO:0000256" key="6">
    <source>
        <dbReference type="ARBA" id="ARBA00022989"/>
    </source>
</evidence>
<keyword evidence="9" id="KW-0739">Sodium transport</keyword>
<dbReference type="NCBIfam" id="NF001960">
    <property type="entry name" value="PRK00733.3-5"/>
    <property type="match status" value="1"/>
</dbReference>
<keyword evidence="3 9" id="KW-0812">Transmembrane</keyword>
<feature type="transmembrane region" description="Helical" evidence="9">
    <location>
        <begin position="6"/>
        <end position="26"/>
    </location>
</feature>
<evidence type="ECO:0000256" key="9">
    <source>
        <dbReference type="HAMAP-Rule" id="MF_01129"/>
    </source>
</evidence>
<dbReference type="GO" id="GO:0005886">
    <property type="term" value="C:plasma membrane"/>
    <property type="evidence" value="ECO:0007669"/>
    <property type="project" value="UniProtKB-SubCell"/>
</dbReference>
<evidence type="ECO:0000256" key="2">
    <source>
        <dbReference type="ARBA" id="ARBA00022448"/>
    </source>
</evidence>
<dbReference type="Proteomes" id="UP000229972">
    <property type="component" value="Unassembled WGS sequence"/>
</dbReference>
<organism evidence="10 11">
    <name type="scientific">Candidatus Falkowbacteria bacterium CG10_big_fil_rev_8_21_14_0_10_37_18</name>
    <dbReference type="NCBI Taxonomy" id="1974562"/>
    <lineage>
        <taxon>Bacteria</taxon>
        <taxon>Candidatus Falkowiibacteriota</taxon>
    </lineage>
</organism>
<feature type="transmembrane region" description="Helical" evidence="9">
    <location>
        <begin position="422"/>
        <end position="441"/>
    </location>
</feature>
<keyword evidence="8 9" id="KW-0472">Membrane</keyword>